<dbReference type="InParanoid" id="A0A0C2SGP5"/>
<gene>
    <name evidence="1" type="ORF">M378DRAFT_794776</name>
</gene>
<proteinExistence type="predicted"/>
<reference evidence="1 2" key="1">
    <citation type="submission" date="2014-04" db="EMBL/GenBank/DDBJ databases">
        <title>Evolutionary Origins and Diversification of the Mycorrhizal Mutualists.</title>
        <authorList>
            <consortium name="DOE Joint Genome Institute"/>
            <consortium name="Mycorrhizal Genomics Consortium"/>
            <person name="Kohler A."/>
            <person name="Kuo A."/>
            <person name="Nagy L.G."/>
            <person name="Floudas D."/>
            <person name="Copeland A."/>
            <person name="Barry K.W."/>
            <person name="Cichocki N."/>
            <person name="Veneault-Fourrey C."/>
            <person name="LaButti K."/>
            <person name="Lindquist E.A."/>
            <person name="Lipzen A."/>
            <person name="Lundell T."/>
            <person name="Morin E."/>
            <person name="Murat C."/>
            <person name="Riley R."/>
            <person name="Ohm R."/>
            <person name="Sun H."/>
            <person name="Tunlid A."/>
            <person name="Henrissat B."/>
            <person name="Grigoriev I.V."/>
            <person name="Hibbett D.S."/>
            <person name="Martin F."/>
        </authorList>
    </citation>
    <scope>NUCLEOTIDE SEQUENCE [LARGE SCALE GENOMIC DNA]</scope>
    <source>
        <strain evidence="1 2">Koide BX008</strain>
    </source>
</reference>
<sequence length="136" mass="16181">MVASPMTRFQELLLISFREFLVITDEMIVNESKRFRNEIIRNIESFSKRTAVWSLKSLGRFTKEQVGLIYKAIMRRIEFRTFRYFLSYIATWARNEKIVSNGLTRRVQVDKDVVVHELMHRLFSGIPLAEERCTSK</sequence>
<dbReference type="Proteomes" id="UP000054549">
    <property type="component" value="Unassembled WGS sequence"/>
</dbReference>
<protein>
    <submittedName>
        <fullName evidence="1">Uncharacterized protein</fullName>
    </submittedName>
</protein>
<evidence type="ECO:0000313" key="1">
    <source>
        <dbReference type="EMBL" id="KIL62295.1"/>
    </source>
</evidence>
<dbReference type="EMBL" id="KN818272">
    <property type="protein sequence ID" value="KIL62295.1"/>
    <property type="molecule type" value="Genomic_DNA"/>
</dbReference>
<dbReference type="HOGENOM" id="CLU_1874923_0_0_1"/>
<evidence type="ECO:0000313" key="2">
    <source>
        <dbReference type="Proteomes" id="UP000054549"/>
    </source>
</evidence>
<dbReference type="OrthoDB" id="17687at2759"/>
<keyword evidence="2" id="KW-1185">Reference proteome</keyword>
<organism evidence="1 2">
    <name type="scientific">Amanita muscaria (strain Koide BX008)</name>
    <dbReference type="NCBI Taxonomy" id="946122"/>
    <lineage>
        <taxon>Eukaryota</taxon>
        <taxon>Fungi</taxon>
        <taxon>Dikarya</taxon>
        <taxon>Basidiomycota</taxon>
        <taxon>Agaricomycotina</taxon>
        <taxon>Agaricomycetes</taxon>
        <taxon>Agaricomycetidae</taxon>
        <taxon>Agaricales</taxon>
        <taxon>Pluteineae</taxon>
        <taxon>Amanitaceae</taxon>
        <taxon>Amanita</taxon>
    </lineage>
</organism>
<name>A0A0C2SGP5_AMAMK</name>
<dbReference type="AlphaFoldDB" id="A0A0C2SGP5"/>
<dbReference type="STRING" id="946122.A0A0C2SGP5"/>
<accession>A0A0C2SGP5</accession>